<dbReference type="PANTHER" id="PTHR45858:SF5">
    <property type="entry name" value="MOESIN_EZRIN_RADIXIN HOMOLOG 1"/>
    <property type="match status" value="1"/>
</dbReference>
<dbReference type="InterPro" id="IPR029071">
    <property type="entry name" value="Ubiquitin-like_domsf"/>
</dbReference>
<evidence type="ECO:0000313" key="2">
    <source>
        <dbReference type="EMBL" id="UYV62256.1"/>
    </source>
</evidence>
<feature type="domain" description="FERM" evidence="1">
    <location>
        <begin position="1"/>
        <end position="215"/>
    </location>
</feature>
<dbReference type="SUPFAM" id="SSF47031">
    <property type="entry name" value="Second domain of FERM"/>
    <property type="match status" value="1"/>
</dbReference>
<name>A0ABY6K093_9ARAC</name>
<dbReference type="Proteomes" id="UP001235939">
    <property type="component" value="Chromosome 01"/>
</dbReference>
<evidence type="ECO:0000313" key="3">
    <source>
        <dbReference type="Proteomes" id="UP001235939"/>
    </source>
</evidence>
<dbReference type="InterPro" id="IPR051835">
    <property type="entry name" value="RAC1-GEF"/>
</dbReference>
<dbReference type="PROSITE" id="PS50057">
    <property type="entry name" value="FERM_3"/>
    <property type="match status" value="1"/>
</dbReference>
<dbReference type="InterPro" id="IPR035963">
    <property type="entry name" value="FERM_2"/>
</dbReference>
<dbReference type="PANTHER" id="PTHR45858">
    <property type="entry name" value="FERM DOMAIN CONTAINING PROTEIN"/>
    <property type="match status" value="1"/>
</dbReference>
<evidence type="ECO:0000259" key="1">
    <source>
        <dbReference type="PROSITE" id="PS50057"/>
    </source>
</evidence>
<dbReference type="InterPro" id="IPR019747">
    <property type="entry name" value="FERM_CS"/>
</dbReference>
<protein>
    <recommendedName>
        <fullName evidence="1">FERM domain-containing protein</fullName>
    </recommendedName>
</protein>
<reference evidence="2 3" key="1">
    <citation type="submission" date="2022-01" db="EMBL/GenBank/DDBJ databases">
        <title>A chromosomal length assembly of Cordylochernes scorpioides.</title>
        <authorList>
            <person name="Zeh D."/>
            <person name="Zeh J."/>
        </authorList>
    </citation>
    <scope>NUCLEOTIDE SEQUENCE [LARGE SCALE GENOMIC DNA]</scope>
    <source>
        <strain evidence="2">IN4F17</strain>
        <tissue evidence="2">Whole Body</tissue>
    </source>
</reference>
<sequence length="215" mass="23950">MLSLLEMDYFGLEYSDSKSTKVQWQDGLADSPTNWCGQMWLDPEREMCKQLGLTLDCPQLDFCVKFYPPDPARLEEDYTSLEEGGPNTAIIPVQFTTLLCLPQLPSVFACSTQVCGRYLFSLQIKRDLAKGILLCNDNTAALMASYIVQGRLDGAVARLPQRPTSTCWRRPGGVSSTESTSSKPRIGRRGVLLAKWLILCHPAESSSYCQGWPPD</sequence>
<dbReference type="CDD" id="cd14473">
    <property type="entry name" value="FERM_B-lobe"/>
    <property type="match status" value="1"/>
</dbReference>
<accession>A0ABY6K093</accession>
<dbReference type="Gene3D" id="3.10.20.90">
    <property type="entry name" value="Phosphatidylinositol 3-kinase Catalytic Subunit, Chain A, domain 1"/>
    <property type="match status" value="1"/>
</dbReference>
<keyword evidence="3" id="KW-1185">Reference proteome</keyword>
<proteinExistence type="predicted"/>
<dbReference type="Gene3D" id="1.20.80.60">
    <property type="match status" value="1"/>
</dbReference>
<dbReference type="InterPro" id="IPR019748">
    <property type="entry name" value="FERM_central"/>
</dbReference>
<dbReference type="PROSITE" id="PS00660">
    <property type="entry name" value="FERM_1"/>
    <property type="match status" value="1"/>
</dbReference>
<dbReference type="EMBL" id="CP092863">
    <property type="protein sequence ID" value="UYV62256.1"/>
    <property type="molecule type" value="Genomic_DNA"/>
</dbReference>
<dbReference type="InterPro" id="IPR000299">
    <property type="entry name" value="FERM_domain"/>
</dbReference>
<dbReference type="SUPFAM" id="SSF54236">
    <property type="entry name" value="Ubiquitin-like"/>
    <property type="match status" value="1"/>
</dbReference>
<organism evidence="2 3">
    <name type="scientific">Cordylochernes scorpioides</name>
    <dbReference type="NCBI Taxonomy" id="51811"/>
    <lineage>
        <taxon>Eukaryota</taxon>
        <taxon>Metazoa</taxon>
        <taxon>Ecdysozoa</taxon>
        <taxon>Arthropoda</taxon>
        <taxon>Chelicerata</taxon>
        <taxon>Arachnida</taxon>
        <taxon>Pseudoscorpiones</taxon>
        <taxon>Cheliferoidea</taxon>
        <taxon>Chernetidae</taxon>
        <taxon>Cordylochernes</taxon>
    </lineage>
</organism>
<gene>
    <name evidence="2" type="ORF">LAZ67_1008377</name>
</gene>